<sequence>MFLSDTFSENTSSTLPILISFSSNLKTKRIRKIREFLEEHPDCQKYITKGPNFIADGINEFRLYYVDSSLYTDERTLKRLNIEKEEILFESSGKDSLETCNNLPRKREIYGSKNRTALGVNQSHFMKRKDKSTMCHQDFCNDSYSESTSKSLKIVDKVSKSFQVGPDLRFNVVYVNTDTVFHPLIHKTTVDAIMQTDVTQCLQANLYNQTLEKKYNDSSDCIYQFSRTSSIKFQIRKSPSFICAKNWKSVKPEKNKLTTFKDFCSKLDEKRGFHKYTDESEVNVESRTTSLKFSVKKSPSFVANYFLEILKNSSSHGDLITAEIIQRSIVNCVKCNGIGGGSRKNFKVAIRNDLITHPKMIRDRKEKRKYKDPCRKQKIAGIRAEPKTYKKRNTPQKKSTGYPIVQYRDINELDKLNRCNTKRNSTYRVKCLFKCANKDFFFKQSHYAILKKYYRKLKKNNNKNHHKHHHKKIADPTTELPLKNVWYKNHETCERRNRKCVVNHRDVLRTQKLCTGDASTRTTISGFLNSYRPWHWQDNSKLSVCVDEDCFTEETFDEENKIPPPWKPEMFRTKYKY</sequence>
<keyword evidence="2" id="KW-1185">Reference proteome</keyword>
<gene>
    <name evidence="1" type="ORF">HHI36_005104</name>
</gene>
<organism evidence="1 2">
    <name type="scientific">Cryptolaemus montrouzieri</name>
    <dbReference type="NCBI Taxonomy" id="559131"/>
    <lineage>
        <taxon>Eukaryota</taxon>
        <taxon>Metazoa</taxon>
        <taxon>Ecdysozoa</taxon>
        <taxon>Arthropoda</taxon>
        <taxon>Hexapoda</taxon>
        <taxon>Insecta</taxon>
        <taxon>Pterygota</taxon>
        <taxon>Neoptera</taxon>
        <taxon>Endopterygota</taxon>
        <taxon>Coleoptera</taxon>
        <taxon>Polyphaga</taxon>
        <taxon>Cucujiformia</taxon>
        <taxon>Coccinelloidea</taxon>
        <taxon>Coccinellidae</taxon>
        <taxon>Scymninae</taxon>
        <taxon>Scymnini</taxon>
        <taxon>Cryptolaemus</taxon>
    </lineage>
</organism>
<comment type="caution">
    <text evidence="1">The sequence shown here is derived from an EMBL/GenBank/DDBJ whole genome shotgun (WGS) entry which is preliminary data.</text>
</comment>
<evidence type="ECO:0000313" key="2">
    <source>
        <dbReference type="Proteomes" id="UP001516400"/>
    </source>
</evidence>
<dbReference type="Proteomes" id="UP001516400">
    <property type="component" value="Unassembled WGS sequence"/>
</dbReference>
<name>A0ABD2NTE2_9CUCU</name>
<reference evidence="1 2" key="1">
    <citation type="journal article" date="2021" name="BMC Biol.">
        <title>Horizontally acquired antibacterial genes associated with adaptive radiation of ladybird beetles.</title>
        <authorList>
            <person name="Li H.S."/>
            <person name="Tang X.F."/>
            <person name="Huang Y.H."/>
            <person name="Xu Z.Y."/>
            <person name="Chen M.L."/>
            <person name="Du X.Y."/>
            <person name="Qiu B.Y."/>
            <person name="Chen P.T."/>
            <person name="Zhang W."/>
            <person name="Slipinski A."/>
            <person name="Escalona H.E."/>
            <person name="Waterhouse R.M."/>
            <person name="Zwick A."/>
            <person name="Pang H."/>
        </authorList>
    </citation>
    <scope>NUCLEOTIDE SEQUENCE [LARGE SCALE GENOMIC DNA]</scope>
    <source>
        <strain evidence="1">SYSU2018</strain>
    </source>
</reference>
<dbReference type="AlphaFoldDB" id="A0ABD2NTE2"/>
<evidence type="ECO:0000313" key="1">
    <source>
        <dbReference type="EMBL" id="KAL3281899.1"/>
    </source>
</evidence>
<protein>
    <submittedName>
        <fullName evidence="1">Uncharacterized protein</fullName>
    </submittedName>
</protein>
<accession>A0ABD2NTE2</accession>
<dbReference type="EMBL" id="JABFTP020000144">
    <property type="protein sequence ID" value="KAL3281899.1"/>
    <property type="molecule type" value="Genomic_DNA"/>
</dbReference>
<proteinExistence type="predicted"/>